<dbReference type="PANTHER" id="PTHR43724:SF1">
    <property type="entry name" value="PYRUVATE SYNTHASE SUBUNIT PORD"/>
    <property type="match status" value="1"/>
</dbReference>
<evidence type="ECO:0000256" key="5">
    <source>
        <dbReference type="ARBA" id="ARBA00022982"/>
    </source>
</evidence>
<dbReference type="Pfam" id="PF14697">
    <property type="entry name" value="Fer4_21"/>
    <property type="match status" value="1"/>
</dbReference>
<evidence type="ECO:0000259" key="8">
    <source>
        <dbReference type="PROSITE" id="PS51379"/>
    </source>
</evidence>
<gene>
    <name evidence="10" type="ORF">D1869_10125</name>
    <name evidence="9" type="ORF">HNQ62_001595</name>
</gene>
<dbReference type="Proteomes" id="UP000427373">
    <property type="component" value="Chromosome"/>
</dbReference>
<evidence type="ECO:0000256" key="6">
    <source>
        <dbReference type="ARBA" id="ARBA00023004"/>
    </source>
</evidence>
<dbReference type="InterPro" id="IPR017896">
    <property type="entry name" value="4Fe4S_Fe-S-bd"/>
</dbReference>
<keyword evidence="4" id="KW-0677">Repeat</keyword>
<dbReference type="EC" id="1.2.7.1" evidence="9"/>
<accession>A0A650CI69</accession>
<keyword evidence="6" id="KW-0408">Iron</keyword>
<evidence type="ECO:0000256" key="3">
    <source>
        <dbReference type="ARBA" id="ARBA00022723"/>
    </source>
</evidence>
<evidence type="ECO:0000256" key="4">
    <source>
        <dbReference type="ARBA" id="ARBA00022737"/>
    </source>
</evidence>
<dbReference type="GO" id="GO:0019164">
    <property type="term" value="F:pyruvate synthase activity"/>
    <property type="evidence" value="ECO:0007669"/>
    <property type="project" value="UniProtKB-EC"/>
</dbReference>
<keyword evidence="7" id="KW-0411">Iron-sulfur</keyword>
<dbReference type="Proteomes" id="UP000582213">
    <property type="component" value="Unassembled WGS sequence"/>
</dbReference>
<dbReference type="GO" id="GO:0051539">
    <property type="term" value="F:4 iron, 4 sulfur cluster binding"/>
    <property type="evidence" value="ECO:0007669"/>
    <property type="project" value="UniProtKB-KW"/>
</dbReference>
<evidence type="ECO:0000256" key="1">
    <source>
        <dbReference type="ARBA" id="ARBA00001966"/>
    </source>
</evidence>
<protein>
    <submittedName>
        <fullName evidence="10">4Fe-4S dicluster domain-containing protein</fullName>
    </submittedName>
    <submittedName>
        <fullName evidence="9">Pyruvate ferredoxin oxidoreductase delta subunit</fullName>
        <ecNumber evidence="9">1.2.7.1</ecNumber>
    </submittedName>
</protein>
<feature type="domain" description="4Fe-4S ferredoxin-type" evidence="8">
    <location>
        <begin position="27"/>
        <end position="55"/>
    </location>
</feature>
<dbReference type="EMBL" id="CP045484">
    <property type="protein sequence ID" value="QGR17502.1"/>
    <property type="molecule type" value="Genomic_DNA"/>
</dbReference>
<evidence type="ECO:0000256" key="7">
    <source>
        <dbReference type="ARBA" id="ARBA00023014"/>
    </source>
</evidence>
<comment type="cofactor">
    <cofactor evidence="1">
        <name>[4Fe-4S] cluster</name>
        <dbReference type="ChEBI" id="CHEBI:49883"/>
    </cofactor>
</comment>
<keyword evidence="3" id="KW-0479">Metal-binding</keyword>
<dbReference type="InterPro" id="IPR017900">
    <property type="entry name" value="4Fe4S_Fe_S_CS"/>
</dbReference>
<keyword evidence="9" id="KW-0560">Oxidoreductase</keyword>
<feature type="domain" description="4Fe-4S ferredoxin-type" evidence="8">
    <location>
        <begin position="56"/>
        <end position="85"/>
    </location>
</feature>
<reference evidence="9 12" key="2">
    <citation type="submission" date="2020-08" db="EMBL/GenBank/DDBJ databases">
        <title>Genomic Encyclopedia of Type Strains, Phase IV (KMG-IV): sequencing the most valuable type-strain genomes for metagenomic binning, comparative biology and taxonomic classification.</title>
        <authorList>
            <person name="Goeker M."/>
        </authorList>
    </citation>
    <scope>NUCLEOTIDE SEQUENCE [LARGE SCALE GENOMIC DNA]</scope>
    <source>
        <strain evidence="9 12">DSM 12421</strain>
    </source>
</reference>
<name>A0A650CI69_SULOH</name>
<dbReference type="InterPro" id="IPR011898">
    <property type="entry name" value="PorD_KorD"/>
</dbReference>
<dbReference type="PROSITE" id="PS00198">
    <property type="entry name" value="4FE4S_FER_1"/>
    <property type="match status" value="1"/>
</dbReference>
<keyword evidence="11" id="KW-1185">Reference proteome</keyword>
<dbReference type="AlphaFoldDB" id="A0A650CI69"/>
<dbReference type="GeneID" id="42801602"/>
<dbReference type="RefSeq" id="WP_156014988.1">
    <property type="nucleotide sequence ID" value="NZ_CP045484.1"/>
</dbReference>
<dbReference type="SUPFAM" id="SSF54862">
    <property type="entry name" value="4Fe-4S ferredoxins"/>
    <property type="match status" value="1"/>
</dbReference>
<proteinExistence type="predicted"/>
<dbReference type="GO" id="GO:0046872">
    <property type="term" value="F:metal ion binding"/>
    <property type="evidence" value="ECO:0007669"/>
    <property type="project" value="UniProtKB-KW"/>
</dbReference>
<dbReference type="PANTHER" id="PTHR43724">
    <property type="entry name" value="PYRUVATE SYNTHASE SUBUNIT PORD"/>
    <property type="match status" value="1"/>
</dbReference>
<dbReference type="Gene3D" id="3.30.70.20">
    <property type="match status" value="1"/>
</dbReference>
<reference evidence="10 11" key="1">
    <citation type="submission" date="2019-10" db="EMBL/GenBank/DDBJ databases">
        <title>Genome Sequences from Six Type Strain Members of the Archaeal Family Sulfolobaceae: Acidianus ambivalens, Acidianus infernus, Metallosphaera prunae, Stygiolobus azoricus, Sulfolobus metallicus, and Sulfurisphaera ohwakuensis.</title>
        <authorList>
            <person name="Counts J.A."/>
            <person name="Kelly R.M."/>
        </authorList>
    </citation>
    <scope>NUCLEOTIDE SEQUENCE [LARGE SCALE GENOMIC DNA]</scope>
    <source>
        <strain evidence="10 11">TA-1</strain>
    </source>
</reference>
<evidence type="ECO:0000313" key="12">
    <source>
        <dbReference type="Proteomes" id="UP000582213"/>
    </source>
</evidence>
<evidence type="ECO:0000313" key="11">
    <source>
        <dbReference type="Proteomes" id="UP000427373"/>
    </source>
</evidence>
<keyword evidence="5" id="KW-0249">Electron transport</keyword>
<evidence type="ECO:0000313" key="10">
    <source>
        <dbReference type="EMBL" id="QGR17502.1"/>
    </source>
</evidence>
<evidence type="ECO:0000256" key="2">
    <source>
        <dbReference type="ARBA" id="ARBA00022485"/>
    </source>
</evidence>
<organism evidence="10 11">
    <name type="scientific">Sulfurisphaera ohwakuensis</name>
    <dbReference type="NCBI Taxonomy" id="69656"/>
    <lineage>
        <taxon>Archaea</taxon>
        <taxon>Thermoproteota</taxon>
        <taxon>Thermoprotei</taxon>
        <taxon>Sulfolobales</taxon>
        <taxon>Sulfolobaceae</taxon>
        <taxon>Sulfurisphaera</taxon>
    </lineage>
</organism>
<keyword evidence="2" id="KW-0004">4Fe-4S</keyword>
<keyword evidence="5" id="KW-0813">Transport</keyword>
<dbReference type="KEGG" id="soh:D1869_10125"/>
<sequence length="87" mass="9469">MSLDYQFFPVSRPSEGGGGKTGNWRIVKPVVNLNKCIGCKACFLWCPENTIIPTDGKVSINYEYCKGCGVCSNVCPVKAISMVSEND</sequence>
<evidence type="ECO:0000313" key="9">
    <source>
        <dbReference type="EMBL" id="MBB5253824.1"/>
    </source>
</evidence>
<dbReference type="PROSITE" id="PS51379">
    <property type="entry name" value="4FE4S_FER_2"/>
    <property type="match status" value="2"/>
</dbReference>
<dbReference type="OrthoDB" id="23478at2157"/>
<dbReference type="NCBIfam" id="TIGR02179">
    <property type="entry name" value="PorD_KorD"/>
    <property type="match status" value="1"/>
</dbReference>
<dbReference type="EMBL" id="JACHFY010000007">
    <property type="protein sequence ID" value="MBB5253824.1"/>
    <property type="molecule type" value="Genomic_DNA"/>
</dbReference>
<keyword evidence="9" id="KW-0670">Pyruvate</keyword>